<comment type="caution">
    <text evidence="2">The sequence shown here is derived from an EMBL/GenBank/DDBJ whole genome shotgun (WGS) entry which is preliminary data.</text>
</comment>
<dbReference type="EMBL" id="MAAO01000004">
    <property type="protein sequence ID" value="OUR98737.1"/>
    <property type="molecule type" value="Genomic_DNA"/>
</dbReference>
<feature type="signal peptide" evidence="1">
    <location>
        <begin position="1"/>
        <end position="20"/>
    </location>
</feature>
<feature type="chain" id="PRO_5013164662" description="DUF3015 domain-containing protein" evidence="1">
    <location>
        <begin position="21"/>
        <end position="153"/>
    </location>
</feature>
<keyword evidence="1" id="KW-0732">Signal</keyword>
<evidence type="ECO:0000256" key="1">
    <source>
        <dbReference type="SAM" id="SignalP"/>
    </source>
</evidence>
<accession>A0A1Y5FB08</accession>
<evidence type="ECO:0000313" key="3">
    <source>
        <dbReference type="Proteomes" id="UP000196531"/>
    </source>
</evidence>
<dbReference type="InterPro" id="IPR021383">
    <property type="entry name" value="DUF3015"/>
</dbReference>
<dbReference type="Proteomes" id="UP000196531">
    <property type="component" value="Unassembled WGS sequence"/>
</dbReference>
<dbReference type="Pfam" id="PF11220">
    <property type="entry name" value="DUF3015"/>
    <property type="match status" value="1"/>
</dbReference>
<evidence type="ECO:0000313" key="2">
    <source>
        <dbReference type="EMBL" id="OUR98737.1"/>
    </source>
</evidence>
<protein>
    <recommendedName>
        <fullName evidence="4">DUF3015 domain-containing protein</fullName>
    </recommendedName>
</protein>
<reference evidence="3" key="1">
    <citation type="journal article" date="2017" name="Proc. Natl. Acad. Sci. U.S.A.">
        <title>Simulation of Deepwater Horizon oil plume reveals substrate specialization within a complex community of hydrocarbon-degraders.</title>
        <authorList>
            <person name="Hu P."/>
            <person name="Dubinsky E.A."/>
            <person name="Probst A.J."/>
            <person name="Wang J."/>
            <person name="Sieber C.M.K."/>
            <person name="Tom L.M."/>
            <person name="Gardinali P."/>
            <person name="Banfield J.F."/>
            <person name="Atlas R.M."/>
            <person name="Andersen G.L."/>
        </authorList>
    </citation>
    <scope>NUCLEOTIDE SEQUENCE [LARGE SCALE GENOMIC DNA]</scope>
</reference>
<organism evidence="2 3">
    <name type="scientific">Halobacteriovorax marinus</name>
    <dbReference type="NCBI Taxonomy" id="97084"/>
    <lineage>
        <taxon>Bacteria</taxon>
        <taxon>Pseudomonadati</taxon>
        <taxon>Bdellovibrionota</taxon>
        <taxon>Bacteriovoracia</taxon>
        <taxon>Bacteriovoracales</taxon>
        <taxon>Halobacteriovoraceae</taxon>
        <taxon>Halobacteriovorax</taxon>
    </lineage>
</organism>
<dbReference type="AlphaFoldDB" id="A0A1Y5FB08"/>
<evidence type="ECO:0008006" key="4">
    <source>
        <dbReference type="Google" id="ProtNLM"/>
    </source>
</evidence>
<name>A0A1Y5FB08_9BACT</name>
<proteinExistence type="predicted"/>
<sequence>MKKLLFATVIGGLFSATVSAASYQAQGCGLGSTLFTDGSSLVHQTLGAITNGLLSNNTFGMISGTSNCELDGAGGMANAVFIKANKVALSNDIARGQGATLASLSRMYGCTNLKAIGSTLQKNYKTIFSETNVQPTQIDMSIRNIIEENKACI</sequence>
<gene>
    <name evidence="2" type="ORF">A9Q84_04810</name>
</gene>